<name>A0A9Q3RYS8_9SPHN</name>
<dbReference type="Proteomes" id="UP000824927">
    <property type="component" value="Unassembled WGS sequence"/>
</dbReference>
<accession>A0A9Q3RYS8</accession>
<gene>
    <name evidence="1" type="ORF">KUV31_00780</name>
</gene>
<sequence length="266" mass="28791">MTFSLTQIGRIVIAILLLVAAGLFVASNDRLSAGAASLLGGGGVNRVDDARRTMVYRLDPTRGTVFTFTGERQQVRLLSSVGIAADAPTDTEGWIYGFRISFLSGTGDVLGEYDIYSQAMLPEMMEEGGPLRFLRTSDERISTPDETFIEAPARTARISIIALDTDEGVTGIDVRVYERQPLTDAGAMVAFLRRSPGEQRQLTSGSAFPPDTLGENEMRTVARKSWRPIGPGGIAGEAYDLVVIYEVDPEDDEPQEEVEAEAPVAP</sequence>
<evidence type="ECO:0000313" key="2">
    <source>
        <dbReference type="Proteomes" id="UP000824927"/>
    </source>
</evidence>
<organism evidence="1 2">
    <name type="scientific">Qipengyuania aquimaris</name>
    <dbReference type="NCBI Taxonomy" id="255984"/>
    <lineage>
        <taxon>Bacteria</taxon>
        <taxon>Pseudomonadati</taxon>
        <taxon>Pseudomonadota</taxon>
        <taxon>Alphaproteobacteria</taxon>
        <taxon>Sphingomonadales</taxon>
        <taxon>Erythrobacteraceae</taxon>
        <taxon>Qipengyuania</taxon>
    </lineage>
</organism>
<protein>
    <submittedName>
        <fullName evidence="1">Uncharacterized protein</fullName>
    </submittedName>
</protein>
<comment type="caution">
    <text evidence="1">The sequence shown here is derived from an EMBL/GenBank/DDBJ whole genome shotgun (WGS) entry which is preliminary data.</text>
</comment>
<dbReference type="RefSeq" id="WP_222404141.1">
    <property type="nucleotide sequence ID" value="NZ_JAHVKP010000001.1"/>
</dbReference>
<dbReference type="EMBL" id="JAHVKP010000001">
    <property type="protein sequence ID" value="MBY6216872.1"/>
    <property type="molecule type" value="Genomic_DNA"/>
</dbReference>
<proteinExistence type="predicted"/>
<evidence type="ECO:0000313" key="1">
    <source>
        <dbReference type="EMBL" id="MBY6216872.1"/>
    </source>
</evidence>
<dbReference type="AlphaFoldDB" id="A0A9Q3RYS8"/>
<reference evidence="1" key="1">
    <citation type="submission" date="2021-06" db="EMBL/GenBank/DDBJ databases">
        <title>50 bacteria genomes isolated from Dapeng, Shenzhen, China.</title>
        <authorList>
            <person name="Zheng W."/>
            <person name="Yu S."/>
            <person name="Huang Y."/>
        </authorList>
    </citation>
    <scope>NUCLEOTIDE SEQUENCE</scope>
    <source>
        <strain evidence="1">DP4N28-2</strain>
    </source>
</reference>